<feature type="domain" description="Ketosynthase family 3 (KS3)" evidence="4">
    <location>
        <begin position="418"/>
        <end position="779"/>
    </location>
</feature>
<dbReference type="InterPro" id="IPR020841">
    <property type="entry name" value="PKS_Beta-ketoAc_synthase_dom"/>
</dbReference>
<evidence type="ECO:0000313" key="5">
    <source>
        <dbReference type="EMBL" id="AXE37422.1"/>
    </source>
</evidence>
<dbReference type="Pfam" id="PF02801">
    <property type="entry name" value="Ketoacyl-synt_C"/>
    <property type="match status" value="2"/>
</dbReference>
<dbReference type="CDD" id="cd00834">
    <property type="entry name" value="KAS_I_II"/>
    <property type="match status" value="1"/>
</dbReference>
<dbReference type="SMART" id="SM00825">
    <property type="entry name" value="PKS_KS"/>
    <property type="match status" value="1"/>
</dbReference>
<reference evidence="5 6" key="1">
    <citation type="submission" date="2017-12" db="EMBL/GenBank/DDBJ databases">
        <title>The whole genome sequence of the Acidipropionibacterium virtanenii sp. nov. type strain JS278.</title>
        <authorList>
            <person name="Laine P."/>
            <person name="Deptula P."/>
            <person name="Varmanen P."/>
            <person name="Auvinen P."/>
        </authorList>
    </citation>
    <scope>NUCLEOTIDE SEQUENCE [LARGE SCALE GENOMIC DNA]</scope>
    <source>
        <strain evidence="5 6">JS278</strain>
    </source>
</reference>
<dbReference type="InterPro" id="IPR000794">
    <property type="entry name" value="Beta-ketoacyl_synthase"/>
</dbReference>
<gene>
    <name evidence="5" type="primary">fabF_1</name>
    <name evidence="5" type="ORF">JS278_00225</name>
</gene>
<keyword evidence="5" id="KW-0012">Acyltransferase</keyword>
<dbReference type="Proteomes" id="UP000251995">
    <property type="component" value="Chromosome"/>
</dbReference>
<dbReference type="Gene3D" id="3.40.47.10">
    <property type="match status" value="2"/>
</dbReference>
<feature type="domain" description="Ketosynthase family 3 (KS3)" evidence="4">
    <location>
        <begin position="1"/>
        <end position="400"/>
    </location>
</feature>
<dbReference type="Pfam" id="PF00109">
    <property type="entry name" value="ketoacyl-synt"/>
    <property type="match status" value="2"/>
</dbReference>
<sequence length="779" mass="80011">MSIVITGYGMICAVGEDAPRVWQNLVADRTGIGENTIVPRPGVMSDRAGQVRSLPEPDRPLRDRSLRLGERALAEALERAGIADSGYRTERIGLSLGTSLGAARQGERFQRRWLSRGIEHTHARELLEYPLHAVADSLAAQFGIEGPRLVHSNACAAGSVAIANGFELVADGLADVVLAGGLDPLAYLSFGGFSSLGVLSARNCAPYTRSDGITLGEGAGFLVLEREETARRRGAHVVARLLGYGLSADAYHPTAPDPRGRGALEAMRQALRMAGLDGRDVDYVNGHGTGTPANDAGEIKTIKALRDVPVPMSSSKSMIGHTLGAAGAIEAVVSVMTLEHQRIHPTYVPPDATAQESFAALEAAGRVDVVGSGARDLAVDVVVSNSFAFGGNNASLALGSPEPAAETPAVRPPAVLPREAVAVTGVAALAGGAASMAQIDRAVAQDAVPATERVGVWAGHDYPVSRAATAALRAGLNPRSVRRFDRLGLLAAHVTRQLIRDHGIERGELAGCGLILATSTGPLETIQRFQGGLLTDGAGDSRLFPNTVMNAAAGHVCMAFGLHGPTATICSGWTSGVAALHLARQTIRNGACSRVIVVAVDEACDALVAGYSRFPGFLTTDVARPGRDTGVILAEAAAAVLLERTDGPGASARPPLVRIDGVGMAGGAQGPGRMGGPRACLRAYRAALDQAGIGPEDLSVVVSAASGRGGIDAVEKQALAELGLGAHTRILVPKAATGETQSAAPLIGLGLEAVRAGGGRALISGLGVGGSHQSLIVRP</sequence>
<organism evidence="5 6">
    <name type="scientific">Acidipropionibacterium virtanenii</name>
    <dbReference type="NCBI Taxonomy" id="2057246"/>
    <lineage>
        <taxon>Bacteria</taxon>
        <taxon>Bacillati</taxon>
        <taxon>Actinomycetota</taxon>
        <taxon>Actinomycetes</taxon>
        <taxon>Propionibacteriales</taxon>
        <taxon>Propionibacteriaceae</taxon>
        <taxon>Acidipropionibacterium</taxon>
    </lineage>
</organism>
<dbReference type="GO" id="GO:0006633">
    <property type="term" value="P:fatty acid biosynthetic process"/>
    <property type="evidence" value="ECO:0007669"/>
    <property type="project" value="TreeGrafter"/>
</dbReference>
<dbReference type="PANTHER" id="PTHR11712">
    <property type="entry name" value="POLYKETIDE SYNTHASE-RELATED"/>
    <property type="match status" value="1"/>
</dbReference>
<evidence type="ECO:0000256" key="2">
    <source>
        <dbReference type="ARBA" id="ARBA00022679"/>
    </source>
</evidence>
<dbReference type="PANTHER" id="PTHR11712:SF336">
    <property type="entry name" value="3-OXOACYL-[ACYL-CARRIER-PROTEIN] SYNTHASE, MITOCHONDRIAL"/>
    <property type="match status" value="1"/>
</dbReference>
<dbReference type="SUPFAM" id="SSF53901">
    <property type="entry name" value="Thiolase-like"/>
    <property type="match status" value="2"/>
</dbReference>
<dbReference type="InterPro" id="IPR016039">
    <property type="entry name" value="Thiolase-like"/>
</dbReference>
<evidence type="ECO:0000256" key="3">
    <source>
        <dbReference type="RuleBase" id="RU003694"/>
    </source>
</evidence>
<name>A0A344UQ74_9ACTN</name>
<dbReference type="KEGG" id="acij:JS278_00225"/>
<dbReference type="AlphaFoldDB" id="A0A344UQ74"/>
<dbReference type="PROSITE" id="PS52004">
    <property type="entry name" value="KS3_2"/>
    <property type="match status" value="2"/>
</dbReference>
<protein>
    <submittedName>
        <fullName evidence="5">3-oxoacyl-[acyl-carrier-protein] synthase 2</fullName>
        <ecNumber evidence="5">2.3.1.179</ecNumber>
    </submittedName>
</protein>
<dbReference type="GO" id="GO:0004315">
    <property type="term" value="F:3-oxoacyl-[acyl-carrier-protein] synthase activity"/>
    <property type="evidence" value="ECO:0007669"/>
    <property type="project" value="UniProtKB-EC"/>
</dbReference>
<keyword evidence="6" id="KW-1185">Reference proteome</keyword>
<dbReference type="EMBL" id="CP025198">
    <property type="protein sequence ID" value="AXE37422.1"/>
    <property type="molecule type" value="Genomic_DNA"/>
</dbReference>
<evidence type="ECO:0000256" key="1">
    <source>
        <dbReference type="ARBA" id="ARBA00008467"/>
    </source>
</evidence>
<evidence type="ECO:0000313" key="6">
    <source>
        <dbReference type="Proteomes" id="UP000251995"/>
    </source>
</evidence>
<dbReference type="InterPro" id="IPR014031">
    <property type="entry name" value="Ketoacyl_synth_C"/>
</dbReference>
<evidence type="ECO:0000259" key="4">
    <source>
        <dbReference type="PROSITE" id="PS52004"/>
    </source>
</evidence>
<comment type="similarity">
    <text evidence="1 3">Belongs to the thiolase-like superfamily. Beta-ketoacyl-ACP synthases family.</text>
</comment>
<keyword evidence="2 3" id="KW-0808">Transferase</keyword>
<dbReference type="EC" id="2.3.1.179" evidence="5"/>
<accession>A0A344UQ74</accession>
<dbReference type="InterPro" id="IPR014030">
    <property type="entry name" value="Ketoacyl_synth_N"/>
</dbReference>
<proteinExistence type="inferred from homology"/>